<keyword evidence="11" id="KW-0697">Rotamase</keyword>
<evidence type="ECO:0000256" key="5">
    <source>
        <dbReference type="ARBA" id="ARBA00022664"/>
    </source>
</evidence>
<protein>
    <recommendedName>
        <fullName evidence="16">Pre-mRNA-processing factor 19</fullName>
        <ecNumber evidence="16">2.3.2.27</ecNumber>
    </recommendedName>
</protein>
<dbReference type="GO" id="GO:0061630">
    <property type="term" value="F:ubiquitin protein ligase activity"/>
    <property type="evidence" value="ECO:0007669"/>
    <property type="project" value="UniProtKB-UniRule"/>
</dbReference>
<dbReference type="GO" id="GO:0005737">
    <property type="term" value="C:cytoplasm"/>
    <property type="evidence" value="ECO:0007669"/>
    <property type="project" value="TreeGrafter"/>
</dbReference>
<dbReference type="UniPathway" id="UPA00143"/>
<keyword evidence="13 16" id="KW-0234">DNA repair</keyword>
<dbReference type="PROSITE" id="PS50082">
    <property type="entry name" value="WD_REPEATS_2"/>
    <property type="match status" value="2"/>
</dbReference>
<evidence type="ECO:0000256" key="13">
    <source>
        <dbReference type="ARBA" id="ARBA00023204"/>
    </source>
</evidence>
<dbReference type="SUPFAM" id="SSF57850">
    <property type="entry name" value="RING/U-box"/>
    <property type="match status" value="1"/>
</dbReference>
<comment type="similarity">
    <text evidence="3 16">Belongs to the WD repeat PRP19 family.</text>
</comment>
<keyword evidence="11" id="KW-0413">Isomerase</keyword>
<dbReference type="GO" id="GO:0000974">
    <property type="term" value="C:Prp19 complex"/>
    <property type="evidence" value="ECO:0007669"/>
    <property type="project" value="UniProtKB-UniRule"/>
</dbReference>
<dbReference type="GO" id="GO:0071006">
    <property type="term" value="C:U2-type catalytic step 1 spliceosome"/>
    <property type="evidence" value="ECO:0007669"/>
    <property type="project" value="TreeGrafter"/>
</dbReference>
<evidence type="ECO:0000256" key="9">
    <source>
        <dbReference type="ARBA" id="ARBA00022763"/>
    </source>
</evidence>
<dbReference type="InterPro" id="IPR013915">
    <property type="entry name" value="Prp19_cc"/>
</dbReference>
<accession>A0A0D2AFL7</accession>
<dbReference type="PANTHER" id="PTHR43995">
    <property type="entry name" value="PRE-MRNA-PROCESSING FACTOR 19"/>
    <property type="match status" value="1"/>
</dbReference>
<evidence type="ECO:0000313" key="19">
    <source>
        <dbReference type="EMBL" id="KIW38951.1"/>
    </source>
</evidence>
<dbReference type="SMART" id="SM00320">
    <property type="entry name" value="WD40"/>
    <property type="match status" value="5"/>
</dbReference>
<feature type="region of interest" description="Disordered" evidence="17">
    <location>
        <begin position="134"/>
        <end position="153"/>
    </location>
</feature>
<evidence type="ECO:0000313" key="20">
    <source>
        <dbReference type="Proteomes" id="UP000053342"/>
    </source>
</evidence>
<dbReference type="InterPro" id="IPR003613">
    <property type="entry name" value="Ubox_domain"/>
</dbReference>
<evidence type="ECO:0000256" key="2">
    <source>
        <dbReference type="ARBA" id="ARBA00004906"/>
    </source>
</evidence>
<evidence type="ECO:0000256" key="6">
    <source>
        <dbReference type="ARBA" id="ARBA00022679"/>
    </source>
</evidence>
<dbReference type="GO" id="GO:0003755">
    <property type="term" value="F:peptidyl-prolyl cis-trans isomerase activity"/>
    <property type="evidence" value="ECO:0007669"/>
    <property type="project" value="UniProtKB-KW"/>
</dbReference>
<feature type="domain" description="U-box" evidence="18">
    <location>
        <begin position="1"/>
        <end position="70"/>
    </location>
</feature>
<dbReference type="InterPro" id="IPR015943">
    <property type="entry name" value="WD40/YVTN_repeat-like_dom_sf"/>
</dbReference>
<dbReference type="SUPFAM" id="SSF50978">
    <property type="entry name" value="WD40 repeat-like"/>
    <property type="match status" value="1"/>
</dbReference>
<dbReference type="EMBL" id="KN847340">
    <property type="protein sequence ID" value="KIW38951.1"/>
    <property type="molecule type" value="Genomic_DNA"/>
</dbReference>
<dbReference type="GO" id="GO:0006281">
    <property type="term" value="P:DNA repair"/>
    <property type="evidence" value="ECO:0007669"/>
    <property type="project" value="UniProtKB-KW"/>
</dbReference>
<dbReference type="Gene3D" id="3.30.40.10">
    <property type="entry name" value="Zinc/RING finger domain, C3HC4 (zinc finger)"/>
    <property type="match status" value="1"/>
</dbReference>
<dbReference type="Pfam" id="PF12894">
    <property type="entry name" value="ANAPC4_WD40"/>
    <property type="match status" value="1"/>
</dbReference>
<evidence type="ECO:0000256" key="7">
    <source>
        <dbReference type="ARBA" id="ARBA00022728"/>
    </source>
</evidence>
<organism evidence="19 20">
    <name type="scientific">Exophiala oligosperma</name>
    <dbReference type="NCBI Taxonomy" id="215243"/>
    <lineage>
        <taxon>Eukaryota</taxon>
        <taxon>Fungi</taxon>
        <taxon>Dikarya</taxon>
        <taxon>Ascomycota</taxon>
        <taxon>Pezizomycotina</taxon>
        <taxon>Eurotiomycetes</taxon>
        <taxon>Chaetothyriomycetidae</taxon>
        <taxon>Chaetothyriales</taxon>
        <taxon>Herpotrichiellaceae</taxon>
        <taxon>Exophiala</taxon>
    </lineage>
</organism>
<dbReference type="PROSITE" id="PS51698">
    <property type="entry name" value="U_BOX"/>
    <property type="match status" value="1"/>
</dbReference>
<comment type="subcellular location">
    <subcellularLocation>
        <location evidence="1 16">Nucleus</location>
    </subcellularLocation>
</comment>
<dbReference type="GO" id="GO:0000398">
    <property type="term" value="P:mRNA splicing, via spliceosome"/>
    <property type="evidence" value="ECO:0007669"/>
    <property type="project" value="InterPro"/>
</dbReference>
<dbReference type="FunFam" id="3.30.40.10:FF:000027">
    <property type="entry name" value="Pre-mRNA-processing factor 19, putative"/>
    <property type="match status" value="1"/>
</dbReference>
<keyword evidence="12 16" id="KW-0508">mRNA splicing</keyword>
<keyword evidence="14 16" id="KW-0539">Nucleus</keyword>
<dbReference type="GeneID" id="27360845"/>
<comment type="catalytic activity">
    <reaction evidence="16">
        <text>S-ubiquitinyl-[E2 ubiquitin-conjugating enzyme]-L-cysteine + [acceptor protein]-L-lysine = [E2 ubiquitin-conjugating enzyme]-L-cysteine + N(6)-ubiquitinyl-[acceptor protein]-L-lysine.</text>
        <dbReference type="EC" id="2.3.2.27"/>
    </reaction>
</comment>
<dbReference type="PANTHER" id="PTHR43995:SF1">
    <property type="entry name" value="PRE-MRNA-PROCESSING FACTOR 19"/>
    <property type="match status" value="1"/>
</dbReference>
<dbReference type="CDD" id="cd16656">
    <property type="entry name" value="RING-Ubox_PRP19"/>
    <property type="match status" value="1"/>
</dbReference>
<keyword evidence="9 16" id="KW-0227">DNA damage</keyword>
<feature type="repeat" description="WD" evidence="15">
    <location>
        <begin position="316"/>
        <end position="357"/>
    </location>
</feature>
<dbReference type="InterPro" id="IPR036322">
    <property type="entry name" value="WD40_repeat_dom_sf"/>
</dbReference>
<evidence type="ECO:0000256" key="15">
    <source>
        <dbReference type="PROSITE-ProRule" id="PRU00221"/>
    </source>
</evidence>
<dbReference type="InterPro" id="IPR001680">
    <property type="entry name" value="WD40_rpt"/>
</dbReference>
<dbReference type="InterPro" id="IPR024977">
    <property type="entry name" value="Apc4-like_WD40_dom"/>
</dbReference>
<keyword evidence="8" id="KW-0677">Repeat</keyword>
<dbReference type="EC" id="2.3.2.27" evidence="16"/>
<keyword evidence="4 15" id="KW-0853">WD repeat</keyword>
<dbReference type="OrthoDB" id="687049at2759"/>
<dbReference type="AlphaFoldDB" id="A0A0D2AFL7"/>
<evidence type="ECO:0000256" key="4">
    <source>
        <dbReference type="ARBA" id="ARBA00022574"/>
    </source>
</evidence>
<dbReference type="Gene3D" id="2.130.10.10">
    <property type="entry name" value="YVTN repeat-like/Quinoprotein amine dehydrogenase"/>
    <property type="match status" value="1"/>
</dbReference>
<sequence length="476" mass="50537">MLCAISGVPPEVPVVSRKSGTVYEKRLIEAFISENGTEPTTGAALTTEDLLELKTQPNVTPRPPQLTSVPAMLAMFQNEWDSMALQVYKLQQDLKEARRELSVAMYQQDAARRVIAKVAAERDEARAALSKVSVGRGAPSGDAMEVDNAPLPDSILGKIDSEQARLSKTRRKRPVPEEWATAESISAYVPLSSSEPICTGGGTVLAVHESGDLAIVAGRDADATVFSLSQNRPLQLLNGGSGSITSGLWAQDKAVIATSTGTVKVFEAEEEVASFSTHGGSVNGIALHASGSILASVGDDKTYTLYDLEENQKLTQIQSDSALTCVQFHPDGHLLAAGAVDGQIKIFDVKTGSSAATFDLKSPIKCIIFSENGTWLAGVTESSSAISIWDLRKATEIKSIETGGPIESISWDFTGQFLASIGARGVTIEQYSKASKDWSEVFKSATPGTKIAWGKNAQQLFQLSGEGVLTALGTAK</sequence>
<keyword evidence="5 16" id="KW-0507">mRNA processing</keyword>
<dbReference type="InterPro" id="IPR038959">
    <property type="entry name" value="Prp19"/>
</dbReference>
<dbReference type="VEuPathDB" id="FungiDB:PV06_08771"/>
<dbReference type="Pfam" id="PF00400">
    <property type="entry name" value="WD40"/>
    <property type="match status" value="1"/>
</dbReference>
<dbReference type="SMART" id="SM00504">
    <property type="entry name" value="Ubox"/>
    <property type="match status" value="1"/>
</dbReference>
<comment type="pathway">
    <text evidence="2 16">Protein modification; protein ubiquitination.</text>
</comment>
<feature type="repeat" description="WD" evidence="15">
    <location>
        <begin position="275"/>
        <end position="316"/>
    </location>
</feature>
<evidence type="ECO:0000256" key="12">
    <source>
        <dbReference type="ARBA" id="ARBA00023187"/>
    </source>
</evidence>
<evidence type="ECO:0000256" key="8">
    <source>
        <dbReference type="ARBA" id="ARBA00022737"/>
    </source>
</evidence>
<evidence type="ECO:0000256" key="3">
    <source>
        <dbReference type="ARBA" id="ARBA00006388"/>
    </source>
</evidence>
<dbReference type="InterPro" id="IPR013083">
    <property type="entry name" value="Znf_RING/FYVE/PHD"/>
</dbReference>
<comment type="subunit">
    <text evidence="16">Homotetramer.</text>
</comment>
<evidence type="ECO:0000256" key="1">
    <source>
        <dbReference type="ARBA" id="ARBA00004123"/>
    </source>
</evidence>
<dbReference type="HOGENOM" id="CLU_023894_0_1_1"/>
<reference evidence="19 20" key="1">
    <citation type="submission" date="2015-01" db="EMBL/GenBank/DDBJ databases">
        <title>The Genome Sequence of Exophiala oligosperma CBS72588.</title>
        <authorList>
            <consortium name="The Broad Institute Genomics Platform"/>
            <person name="Cuomo C."/>
            <person name="de Hoog S."/>
            <person name="Gorbushina A."/>
            <person name="Stielow B."/>
            <person name="Teixiera M."/>
            <person name="Abouelleil A."/>
            <person name="Chapman S.B."/>
            <person name="Priest M."/>
            <person name="Young S.K."/>
            <person name="Wortman J."/>
            <person name="Nusbaum C."/>
            <person name="Birren B."/>
        </authorList>
    </citation>
    <scope>NUCLEOTIDE SEQUENCE [LARGE SCALE GENOMIC DNA]</scope>
    <source>
        <strain evidence="19 20">CBS 72588</strain>
    </source>
</reference>
<evidence type="ECO:0000256" key="10">
    <source>
        <dbReference type="ARBA" id="ARBA00022786"/>
    </source>
</evidence>
<evidence type="ECO:0000256" key="14">
    <source>
        <dbReference type="ARBA" id="ARBA00023242"/>
    </source>
</evidence>
<dbReference type="GO" id="GO:0070534">
    <property type="term" value="P:protein K63-linked ubiquitination"/>
    <property type="evidence" value="ECO:0007669"/>
    <property type="project" value="UniProtKB-UniRule"/>
</dbReference>
<keyword evidence="6 16" id="KW-0808">Transferase</keyword>
<keyword evidence="10 16" id="KW-0833">Ubl conjugation pathway</keyword>
<evidence type="ECO:0000256" key="16">
    <source>
        <dbReference type="RuleBase" id="RU367101"/>
    </source>
</evidence>
<evidence type="ECO:0000256" key="17">
    <source>
        <dbReference type="SAM" id="MobiDB-lite"/>
    </source>
</evidence>
<gene>
    <name evidence="19" type="ORF">PV06_08771</name>
</gene>
<dbReference type="Proteomes" id="UP000053342">
    <property type="component" value="Unassembled WGS sequence"/>
</dbReference>
<comment type="function">
    <text evidence="16">Ubiquitin-protein ligase which is mainly involved pre-mRNA splicing and DNA repair. Required for pre-mRNA splicing as component of the spliceosome.</text>
</comment>
<dbReference type="Pfam" id="PF08606">
    <property type="entry name" value="Prp19"/>
    <property type="match status" value="1"/>
</dbReference>
<dbReference type="InterPro" id="IPR055340">
    <property type="entry name" value="RING-Ubox_PRP19"/>
</dbReference>
<proteinExistence type="inferred from homology"/>
<keyword evidence="7 16" id="KW-0747">Spliceosome</keyword>
<evidence type="ECO:0000259" key="18">
    <source>
        <dbReference type="PROSITE" id="PS51698"/>
    </source>
</evidence>
<dbReference type="STRING" id="215243.A0A0D2AFL7"/>
<evidence type="ECO:0000256" key="11">
    <source>
        <dbReference type="ARBA" id="ARBA00023110"/>
    </source>
</evidence>
<name>A0A0D2AFL7_9EURO</name>
<keyword evidence="20" id="KW-1185">Reference proteome</keyword>
<dbReference type="RefSeq" id="XP_016259167.1">
    <property type="nucleotide sequence ID" value="XM_016410145.1"/>
</dbReference>